<proteinExistence type="predicted"/>
<evidence type="ECO:0000313" key="1">
    <source>
        <dbReference type="EMBL" id="AVK75462.1"/>
    </source>
</evidence>
<protein>
    <submittedName>
        <fullName evidence="1">Uncharacterized protein</fullName>
    </submittedName>
</protein>
<dbReference type="KEGG" id="vg:36844603"/>
<accession>A0A2U7UAN9</accession>
<reference evidence="1" key="1">
    <citation type="journal article" date="2018" name="Nat. Commun.">
        <title>Diversity and evolution of the emerging Pandoraviridae family.</title>
        <authorList>
            <person name="Legendre M."/>
            <person name="Fabre E."/>
            <person name="Poirot O."/>
            <person name="Jeudy S."/>
            <person name="Lartigue A."/>
            <person name="Alempic J.M."/>
            <person name="Beucher L."/>
            <person name="Philippe N."/>
            <person name="Bertaux L."/>
            <person name="Christo-Foroux E."/>
            <person name="Labadie K."/>
            <person name="Coute Y."/>
            <person name="Abergel C."/>
            <person name="Claverie J.M."/>
        </authorList>
    </citation>
    <scope>NUCLEOTIDE SEQUENCE [LARGE SCALE GENOMIC DNA]</scope>
    <source>
        <strain evidence="1">Quercus</strain>
    </source>
</reference>
<dbReference type="GeneID" id="36844603"/>
<gene>
    <name evidence="1" type="ORF">pqer_cds_1040</name>
</gene>
<sequence length="258" mass="28129">MARRAATTVAKTLASHGEMTSVGASTVGTTRDGRFARISLTAVYEYRGRAAVGLAYEDRLAQAFFEAAPTSAASQDGKHKRPTVNHTWWPRHTHICVAMAPMCTLVALDTLSDFNLADLSRPLEGALVAYRAHGRAAAAMAQYGAVPVAMLAETSEDQAHYDVPWMYSMGATCLARLEAPDAAAERIQFHQTTLARDAALKAALIDDHDPYSPQGVQVMARVLKRIQDVYACHDQTAMAEHIDDLSRQLFLSPHLHRA</sequence>
<dbReference type="Proteomes" id="UP000248852">
    <property type="component" value="Segment"/>
</dbReference>
<name>A0A2U7UAN9_9VIRU</name>
<dbReference type="EMBL" id="MG011689">
    <property type="protein sequence ID" value="AVK75462.1"/>
    <property type="molecule type" value="Genomic_DNA"/>
</dbReference>
<dbReference type="RefSeq" id="YP_009483731.1">
    <property type="nucleotide sequence ID" value="NC_037667.1"/>
</dbReference>
<organism evidence="1">
    <name type="scientific">Pandoravirus quercus</name>
    <dbReference type="NCBI Taxonomy" id="2107709"/>
    <lineage>
        <taxon>Viruses</taxon>
        <taxon>Pandoravirus</taxon>
    </lineage>
</organism>